<proteinExistence type="predicted"/>
<name>A0A2T5BS79_9RHOB</name>
<dbReference type="RefSeq" id="WP_107892394.1">
    <property type="nucleotide sequence ID" value="NZ_NHSI01000061.1"/>
</dbReference>
<evidence type="ECO:0000313" key="4">
    <source>
        <dbReference type="Proteomes" id="UP000243859"/>
    </source>
</evidence>
<feature type="transmembrane region" description="Helical" evidence="1">
    <location>
        <begin position="35"/>
        <end position="57"/>
    </location>
</feature>
<evidence type="ECO:0000313" key="3">
    <source>
        <dbReference type="EMBL" id="PTN02164.1"/>
    </source>
</evidence>
<gene>
    <name evidence="3" type="ORF">C8N32_108116</name>
</gene>
<dbReference type="PIRSF" id="PIRSF016919">
    <property type="entry name" value="HupE_UreJ"/>
    <property type="match status" value="1"/>
</dbReference>
<dbReference type="Pfam" id="PF04955">
    <property type="entry name" value="HupE_UreJ"/>
    <property type="match status" value="1"/>
</dbReference>
<organism evidence="3 4">
    <name type="scientific">Rhodovulum imhoffii</name>
    <dbReference type="NCBI Taxonomy" id="365340"/>
    <lineage>
        <taxon>Bacteria</taxon>
        <taxon>Pseudomonadati</taxon>
        <taxon>Pseudomonadota</taxon>
        <taxon>Alphaproteobacteria</taxon>
        <taxon>Rhodobacterales</taxon>
        <taxon>Paracoccaceae</taxon>
        <taxon>Rhodovulum</taxon>
    </lineage>
</organism>
<protein>
    <submittedName>
        <fullName evidence="3">Urease accessory protein</fullName>
    </submittedName>
</protein>
<accession>A0A2T5BS79</accession>
<feature type="transmembrane region" description="Helical" evidence="1">
    <location>
        <begin position="87"/>
        <end position="105"/>
    </location>
</feature>
<dbReference type="AlphaFoldDB" id="A0A2T5BS79"/>
<dbReference type="OrthoDB" id="9808192at2"/>
<feature type="transmembrane region" description="Helical" evidence="1">
    <location>
        <begin position="143"/>
        <end position="162"/>
    </location>
</feature>
<feature type="transmembrane region" description="Helical" evidence="1">
    <location>
        <begin position="169"/>
        <end position="188"/>
    </location>
</feature>
<evidence type="ECO:0000256" key="1">
    <source>
        <dbReference type="SAM" id="Phobius"/>
    </source>
</evidence>
<feature type="transmembrane region" description="Helical" evidence="1">
    <location>
        <begin position="112"/>
        <end position="131"/>
    </location>
</feature>
<keyword evidence="1" id="KW-0472">Membrane</keyword>
<feature type="signal peptide" evidence="2">
    <location>
        <begin position="1"/>
        <end position="19"/>
    </location>
</feature>
<keyword evidence="1" id="KW-0812">Transmembrane</keyword>
<comment type="caution">
    <text evidence="3">The sequence shown here is derived from an EMBL/GenBank/DDBJ whole genome shotgun (WGS) entry which is preliminary data.</text>
</comment>
<dbReference type="InterPro" id="IPR007038">
    <property type="entry name" value="HupE_UreJ"/>
</dbReference>
<sequence length="189" mass="18332">MKKLALTAAFTALAGPALAHTGHGAGGAVSGLLHPLGGADHLLAMLAVGLWSGFVLAHRVWRGAAVFMAAMALGALAAWSGLTLPGLEAGILGSVVLFGLLTLAARPGQGRAVTAASLAAIGGFALFHGQAHALEATGSALPYLAGVLAATGALHLAGIGLARTISGRLAVQQALGVGIALSGVALAMT</sequence>
<dbReference type="EMBL" id="QAAA01000008">
    <property type="protein sequence ID" value="PTN02164.1"/>
    <property type="molecule type" value="Genomic_DNA"/>
</dbReference>
<evidence type="ECO:0000256" key="2">
    <source>
        <dbReference type="SAM" id="SignalP"/>
    </source>
</evidence>
<keyword evidence="1" id="KW-1133">Transmembrane helix</keyword>
<reference evidence="3 4" key="1">
    <citation type="submission" date="2018-04" db="EMBL/GenBank/DDBJ databases">
        <title>Genomic Encyclopedia of Archaeal and Bacterial Type Strains, Phase II (KMG-II): from individual species to whole genera.</title>
        <authorList>
            <person name="Goeker M."/>
        </authorList>
    </citation>
    <scope>NUCLEOTIDE SEQUENCE [LARGE SCALE GENOMIC DNA]</scope>
    <source>
        <strain evidence="3 4">DSM 18064</strain>
    </source>
</reference>
<feature type="chain" id="PRO_5015724876" evidence="2">
    <location>
        <begin position="20"/>
        <end position="189"/>
    </location>
</feature>
<keyword evidence="4" id="KW-1185">Reference proteome</keyword>
<dbReference type="Proteomes" id="UP000243859">
    <property type="component" value="Unassembled WGS sequence"/>
</dbReference>
<keyword evidence="2" id="KW-0732">Signal</keyword>
<feature type="transmembrane region" description="Helical" evidence="1">
    <location>
        <begin position="64"/>
        <end position="81"/>
    </location>
</feature>